<dbReference type="Proteomes" id="UP000029518">
    <property type="component" value="Chromosome"/>
</dbReference>
<dbReference type="PROSITE" id="PS50966">
    <property type="entry name" value="ZF_SWIM"/>
    <property type="match status" value="1"/>
</dbReference>
<dbReference type="GO" id="GO:0008270">
    <property type="term" value="F:zinc ion binding"/>
    <property type="evidence" value="ECO:0007669"/>
    <property type="project" value="UniProtKB-KW"/>
</dbReference>
<name>A0A089L9X7_PAEBO</name>
<evidence type="ECO:0000259" key="3">
    <source>
        <dbReference type="PROSITE" id="PS50966"/>
    </source>
</evidence>
<evidence type="ECO:0000256" key="2">
    <source>
        <dbReference type="SAM" id="MobiDB-lite"/>
    </source>
</evidence>
<evidence type="ECO:0000313" key="5">
    <source>
        <dbReference type="Proteomes" id="UP000029518"/>
    </source>
</evidence>
<evidence type="ECO:0000313" key="4">
    <source>
        <dbReference type="EMBL" id="AIQ58291.1"/>
    </source>
</evidence>
<dbReference type="OrthoDB" id="9816340at2"/>
<accession>A0A089L9X7</accession>
<reference evidence="4" key="1">
    <citation type="submission" date="2014-08" db="EMBL/GenBank/DDBJ databases">
        <title>Comparative genomics of the Paenibacillus odorifer group.</title>
        <authorList>
            <person name="den Bakker H.C."/>
            <person name="Tsai Y.-C.Y.-C."/>
            <person name="Martin N."/>
            <person name="Korlach J."/>
            <person name="Wiedmann M."/>
        </authorList>
    </citation>
    <scope>NUCLEOTIDE SEQUENCE [LARGE SCALE GENOMIC DNA]</scope>
    <source>
        <strain evidence="4">DSM 13188</strain>
    </source>
</reference>
<keyword evidence="1" id="KW-0862">Zinc</keyword>
<keyword evidence="1" id="KW-0479">Metal-binding</keyword>
<keyword evidence="5" id="KW-1185">Reference proteome</keyword>
<dbReference type="Pfam" id="PF04434">
    <property type="entry name" value="SWIM"/>
    <property type="match status" value="1"/>
</dbReference>
<gene>
    <name evidence="4" type="ORF">PBOR_16115</name>
</gene>
<feature type="domain" description="SWIM-type" evidence="3">
    <location>
        <begin position="55"/>
        <end position="91"/>
    </location>
</feature>
<dbReference type="AlphaFoldDB" id="A0A089L9X7"/>
<evidence type="ECO:0000256" key="1">
    <source>
        <dbReference type="PROSITE-ProRule" id="PRU00325"/>
    </source>
</evidence>
<organism evidence="4 5">
    <name type="scientific">Paenibacillus borealis</name>
    <dbReference type="NCBI Taxonomy" id="160799"/>
    <lineage>
        <taxon>Bacteria</taxon>
        <taxon>Bacillati</taxon>
        <taxon>Bacillota</taxon>
        <taxon>Bacilli</taxon>
        <taxon>Bacillales</taxon>
        <taxon>Paenibacillaceae</taxon>
        <taxon>Paenibacillus</taxon>
    </lineage>
</organism>
<keyword evidence="1" id="KW-0863">Zinc-finger</keyword>
<sequence length="481" mass="53748">MPELTSSYVDSLAPNAAAIKNGQGLVRKKSFIELHQSENGELLFGKCAGSGKTPYECSVDFIVPDSPVFRCSCPSRQFPCKHALGLLYARVEGQTFSPAPVPEDIASKRENAEKREENKVKQAAEGAEPKPKKINKSALKKKITAQLEGLDMLEKLVLGFVRGGLSTIDRSSMKTIQEQVKQLGNYYLSGAQIELRRFTILMSGGNDQEQNYTYAMEQLSRLHAFIKKGRAYLLARSEDPELALDHESTIDEWLGHAWQLSELKEYGLVKEGAELLQLAFYSFNDMARLEYVDLGYWVDLTAEGGKIHRTVNYRPYKAAKLMREEDSFFEIAVVPQLYTYPGDMNARVRFEAMTPRTVQGPDIERATAQAHHSYAEAVKKVKNQIKNPLSDKLPVMLLHAASLGVTESGQYVITDESGSSLVLEDIPSLPQGTVHMLPFVPAAAHTDCFLLVMFEHNLDKGRLTAQPLTVIKNDDIIRLLY</sequence>
<dbReference type="InterPro" id="IPR007527">
    <property type="entry name" value="Znf_SWIM"/>
</dbReference>
<protein>
    <recommendedName>
        <fullName evidence="3">SWIM-type domain-containing protein</fullName>
    </recommendedName>
</protein>
<dbReference type="KEGG" id="pbd:PBOR_16115"/>
<feature type="region of interest" description="Disordered" evidence="2">
    <location>
        <begin position="99"/>
        <end position="135"/>
    </location>
</feature>
<proteinExistence type="predicted"/>
<dbReference type="RefSeq" id="WP_042219448.1">
    <property type="nucleotide sequence ID" value="NZ_CP009285.1"/>
</dbReference>
<dbReference type="EMBL" id="CP009285">
    <property type="protein sequence ID" value="AIQ58291.1"/>
    <property type="molecule type" value="Genomic_DNA"/>
</dbReference>
<dbReference type="HOGENOM" id="CLU_572175_0_0_9"/>
<feature type="compositionally biased region" description="Basic and acidic residues" evidence="2">
    <location>
        <begin position="105"/>
        <end position="131"/>
    </location>
</feature>